<dbReference type="EMBL" id="CM056743">
    <property type="protein sequence ID" value="KAJ8672402.1"/>
    <property type="molecule type" value="Genomic_DNA"/>
</dbReference>
<name>A0ACC2NQ85_9HYME</name>
<proteinExistence type="predicted"/>
<keyword evidence="2" id="KW-1185">Reference proteome</keyword>
<protein>
    <submittedName>
        <fullName evidence="1">Uncharacterized protein</fullName>
    </submittedName>
</protein>
<evidence type="ECO:0000313" key="1">
    <source>
        <dbReference type="EMBL" id="KAJ8672402.1"/>
    </source>
</evidence>
<gene>
    <name evidence="1" type="ORF">QAD02_003661</name>
</gene>
<dbReference type="Proteomes" id="UP001239111">
    <property type="component" value="Chromosome 3"/>
</dbReference>
<organism evidence="1 2">
    <name type="scientific">Eretmocerus hayati</name>
    <dbReference type="NCBI Taxonomy" id="131215"/>
    <lineage>
        <taxon>Eukaryota</taxon>
        <taxon>Metazoa</taxon>
        <taxon>Ecdysozoa</taxon>
        <taxon>Arthropoda</taxon>
        <taxon>Hexapoda</taxon>
        <taxon>Insecta</taxon>
        <taxon>Pterygota</taxon>
        <taxon>Neoptera</taxon>
        <taxon>Endopterygota</taxon>
        <taxon>Hymenoptera</taxon>
        <taxon>Apocrita</taxon>
        <taxon>Proctotrupomorpha</taxon>
        <taxon>Chalcidoidea</taxon>
        <taxon>Aphelinidae</taxon>
        <taxon>Aphelininae</taxon>
        <taxon>Eretmocerus</taxon>
    </lineage>
</organism>
<sequence>MGGRKRRPEYDPAWERHEILSKFVSRDPSSNEKALCTICERSLAAWKDSLLRHAKENETHMKRQKLLECSDCGVPVNEVTVNEDSRLLPSDCNGDMNCTSSDICMADRNDCMANERGGMFDSNNCANNTLACSSGGTNNQEETGIE</sequence>
<evidence type="ECO:0000313" key="2">
    <source>
        <dbReference type="Proteomes" id="UP001239111"/>
    </source>
</evidence>
<reference evidence="1" key="1">
    <citation type="submission" date="2023-04" db="EMBL/GenBank/DDBJ databases">
        <title>A chromosome-level genome assembly of the parasitoid wasp Eretmocerus hayati.</title>
        <authorList>
            <person name="Zhong Y."/>
            <person name="Liu S."/>
            <person name="Liu Y."/>
        </authorList>
    </citation>
    <scope>NUCLEOTIDE SEQUENCE</scope>
    <source>
        <strain evidence="1">ZJU_SS_LIU_2023</strain>
    </source>
</reference>
<accession>A0ACC2NQ85</accession>
<comment type="caution">
    <text evidence="1">The sequence shown here is derived from an EMBL/GenBank/DDBJ whole genome shotgun (WGS) entry which is preliminary data.</text>
</comment>